<protein>
    <submittedName>
        <fullName evidence="2">Uncharacterized protein</fullName>
    </submittedName>
</protein>
<accession>A0ABS0HG65</accession>
<feature type="region of interest" description="Disordered" evidence="1">
    <location>
        <begin position="1"/>
        <end position="50"/>
    </location>
</feature>
<gene>
    <name evidence="2" type="ORF">I2488_09595</name>
</gene>
<evidence type="ECO:0000256" key="1">
    <source>
        <dbReference type="SAM" id="MobiDB-lite"/>
    </source>
</evidence>
<reference evidence="2 3" key="1">
    <citation type="submission" date="2020-11" db="EMBL/GenBank/DDBJ databases">
        <title>The genome sequence of Novosphingobium sp. 1Y9A.</title>
        <authorList>
            <person name="Liu Y."/>
        </authorList>
    </citation>
    <scope>NUCLEOTIDE SEQUENCE [LARGE SCALE GENOMIC DNA]</scope>
    <source>
        <strain evidence="2 3">1Y9A</strain>
    </source>
</reference>
<proteinExistence type="predicted"/>
<comment type="caution">
    <text evidence="2">The sequence shown here is derived from an EMBL/GenBank/DDBJ whole genome shotgun (WGS) entry which is preliminary data.</text>
</comment>
<evidence type="ECO:0000313" key="3">
    <source>
        <dbReference type="Proteomes" id="UP000600799"/>
    </source>
</evidence>
<dbReference type="Proteomes" id="UP000600799">
    <property type="component" value="Unassembled WGS sequence"/>
</dbReference>
<dbReference type="EMBL" id="JADQDC010000005">
    <property type="protein sequence ID" value="MBF9151253.1"/>
    <property type="molecule type" value="Genomic_DNA"/>
</dbReference>
<evidence type="ECO:0000313" key="2">
    <source>
        <dbReference type="EMBL" id="MBF9151253.1"/>
    </source>
</evidence>
<sequence length="196" mass="22000">MDDINDLDSIPGMPSAESIRTELLRTAGPEYWRPNGEQDGKPTDFTGLPEETRNKVLGARVLQGPGPSATPYQQAIFDQHQKAIALEKEEARLLERMTEIKGYDRDTGEGISSTSEDQMVALSHLLTQVQRERALLMGEGGQIRLRRKLEESVRKVQERHREAYIMAEAKRRAAAAETEERIAAMAAGIRRTKTNK</sequence>
<name>A0ABS0HG65_9SPHN</name>
<organism evidence="2 3">
    <name type="scientific">Novosphingobium jiangmenense</name>
    <dbReference type="NCBI Taxonomy" id="2791981"/>
    <lineage>
        <taxon>Bacteria</taxon>
        <taxon>Pseudomonadati</taxon>
        <taxon>Pseudomonadota</taxon>
        <taxon>Alphaproteobacteria</taxon>
        <taxon>Sphingomonadales</taxon>
        <taxon>Sphingomonadaceae</taxon>
        <taxon>Novosphingobium</taxon>
    </lineage>
</organism>
<keyword evidence="3" id="KW-1185">Reference proteome</keyword>
<dbReference type="RefSeq" id="WP_196275572.1">
    <property type="nucleotide sequence ID" value="NZ_JADQDC010000005.1"/>
</dbReference>